<name>A0A2P2J2V6_RHIMU</name>
<protein>
    <submittedName>
        <fullName evidence="1">Uncharacterized protein</fullName>
    </submittedName>
</protein>
<proteinExistence type="predicted"/>
<dbReference type="AlphaFoldDB" id="A0A2P2J2V6"/>
<reference evidence="1" key="1">
    <citation type="submission" date="2018-02" db="EMBL/GenBank/DDBJ databases">
        <title>Rhizophora mucronata_Transcriptome.</title>
        <authorList>
            <person name="Meera S.P."/>
            <person name="Sreeshan A."/>
            <person name="Augustine A."/>
        </authorList>
    </citation>
    <scope>NUCLEOTIDE SEQUENCE</scope>
    <source>
        <tissue evidence="1">Leaf</tissue>
    </source>
</reference>
<dbReference type="EMBL" id="GGEC01007325">
    <property type="protein sequence ID" value="MBW87808.1"/>
    <property type="molecule type" value="Transcribed_RNA"/>
</dbReference>
<evidence type="ECO:0000313" key="1">
    <source>
        <dbReference type="EMBL" id="MBW87808.1"/>
    </source>
</evidence>
<organism evidence="1">
    <name type="scientific">Rhizophora mucronata</name>
    <name type="common">Asiatic mangrove</name>
    <dbReference type="NCBI Taxonomy" id="61149"/>
    <lineage>
        <taxon>Eukaryota</taxon>
        <taxon>Viridiplantae</taxon>
        <taxon>Streptophyta</taxon>
        <taxon>Embryophyta</taxon>
        <taxon>Tracheophyta</taxon>
        <taxon>Spermatophyta</taxon>
        <taxon>Magnoliopsida</taxon>
        <taxon>eudicotyledons</taxon>
        <taxon>Gunneridae</taxon>
        <taxon>Pentapetalae</taxon>
        <taxon>rosids</taxon>
        <taxon>fabids</taxon>
        <taxon>Malpighiales</taxon>
        <taxon>Rhizophoraceae</taxon>
        <taxon>Rhizophora</taxon>
    </lineage>
</organism>
<accession>A0A2P2J2V6</accession>
<sequence length="36" mass="4182">MPREGTNVIPHPKCQCYPLLPVYWLLLSVTSRLKNN</sequence>